<feature type="compositionally biased region" description="Basic and acidic residues" evidence="1">
    <location>
        <begin position="537"/>
        <end position="564"/>
    </location>
</feature>
<dbReference type="EMBL" id="JAUPFM010000050">
    <property type="protein sequence ID" value="KAK2814398.1"/>
    <property type="molecule type" value="Genomic_DNA"/>
</dbReference>
<keyword evidence="3" id="KW-1185">Reference proteome</keyword>
<protein>
    <submittedName>
        <fullName evidence="2">Uncharacterized protein</fullName>
    </submittedName>
</protein>
<feature type="region of interest" description="Disordered" evidence="1">
    <location>
        <begin position="1"/>
        <end position="81"/>
    </location>
</feature>
<feature type="region of interest" description="Disordered" evidence="1">
    <location>
        <begin position="468"/>
        <end position="634"/>
    </location>
</feature>
<evidence type="ECO:0000313" key="3">
    <source>
        <dbReference type="Proteomes" id="UP001187415"/>
    </source>
</evidence>
<feature type="compositionally biased region" description="Basic and acidic residues" evidence="1">
    <location>
        <begin position="21"/>
        <end position="32"/>
    </location>
</feature>
<dbReference type="AlphaFoldDB" id="A0AA88IXB9"/>
<reference evidence="2" key="1">
    <citation type="submission" date="2023-07" db="EMBL/GenBank/DDBJ databases">
        <title>Chromosome-level Genome Assembly of Striped Snakehead (Channa striata).</title>
        <authorList>
            <person name="Liu H."/>
        </authorList>
    </citation>
    <scope>NUCLEOTIDE SEQUENCE</scope>
    <source>
        <strain evidence="2">Gz</strain>
        <tissue evidence="2">Muscle</tissue>
    </source>
</reference>
<accession>A0AA88IXB9</accession>
<gene>
    <name evidence="2" type="ORF">Q5P01_000526</name>
</gene>
<evidence type="ECO:0000313" key="2">
    <source>
        <dbReference type="EMBL" id="KAK2814398.1"/>
    </source>
</evidence>
<feature type="compositionally biased region" description="Basic and acidic residues" evidence="1">
    <location>
        <begin position="123"/>
        <end position="139"/>
    </location>
</feature>
<proteinExistence type="predicted"/>
<feature type="compositionally biased region" description="Low complexity" evidence="1">
    <location>
        <begin position="624"/>
        <end position="634"/>
    </location>
</feature>
<comment type="caution">
    <text evidence="2">The sequence shown here is derived from an EMBL/GenBank/DDBJ whole genome shotgun (WGS) entry which is preliminary data.</text>
</comment>
<feature type="compositionally biased region" description="Basic and acidic residues" evidence="1">
    <location>
        <begin position="480"/>
        <end position="493"/>
    </location>
</feature>
<sequence length="634" mass="70205">MPPRAQLRPGGVGSLAAGRRPTSERDSPDRRRVNGSPRPPDPERAGAAPGTPENNQQYLNATPPPLSPHRPTRREANPRALSANREDIEWLLEKRAADPAETLGRRVSLAVAADWRGEPGLGRPRDDERERSERERASEYERLTTDRVAQAVLIRELGMEGAKARVRELQAAGPGGGRARRLISSFSEEWSWAPRRSSGLLFRHKHALLSALGLEPLGSESYDHTNPALSHLYRVEKEFSRYANPYTLCLAPRQCGKSLVMKTILAAVLLHLDIDVMVQAQNKNMCTTLRVGVERAMEELQQLPPSTAAKRSWACAGTLKTERTLSTRATRDRPSFTFCLLVTTHLGSRRLESSRTAGVIAWDLRDADRSVVVLHVRRRSRPQYRLVTRKCRVSRARPGHLHGLVFSAAPPSSRRSRKWKMERCSKGGSIATIRSGPRDAAAEVIKGRARPTQFSVFVPSTWLSDTDLPSSASVEAPDAADARLQEDGGERAARGLRSVNRSRLDHGLLPHQGGRLGRMAHLEHVRARPKPARGRRSPSEGRRSSFRSRRESPRRSPFGAHREGILVQGLRPRSTRRAEIDPMLGRPDSGFAGRPSPSVRAKGRFSARFLEHRAGSSSKTKNCSSARSAPSSPP</sequence>
<organism evidence="2 3">
    <name type="scientific">Channa striata</name>
    <name type="common">Snakehead murrel</name>
    <name type="synonym">Ophicephalus striatus</name>
    <dbReference type="NCBI Taxonomy" id="64152"/>
    <lineage>
        <taxon>Eukaryota</taxon>
        <taxon>Metazoa</taxon>
        <taxon>Chordata</taxon>
        <taxon>Craniata</taxon>
        <taxon>Vertebrata</taxon>
        <taxon>Euteleostomi</taxon>
        <taxon>Actinopterygii</taxon>
        <taxon>Neopterygii</taxon>
        <taxon>Teleostei</taxon>
        <taxon>Neoteleostei</taxon>
        <taxon>Acanthomorphata</taxon>
        <taxon>Anabantaria</taxon>
        <taxon>Anabantiformes</taxon>
        <taxon>Channoidei</taxon>
        <taxon>Channidae</taxon>
        <taxon>Channa</taxon>
    </lineage>
</organism>
<feature type="region of interest" description="Disordered" evidence="1">
    <location>
        <begin position="116"/>
        <end position="139"/>
    </location>
</feature>
<feature type="compositionally biased region" description="Basic residues" evidence="1">
    <location>
        <begin position="527"/>
        <end position="536"/>
    </location>
</feature>
<evidence type="ECO:0000256" key="1">
    <source>
        <dbReference type="SAM" id="MobiDB-lite"/>
    </source>
</evidence>
<name>A0AA88IXB9_CHASR</name>
<dbReference type="Proteomes" id="UP001187415">
    <property type="component" value="Unassembled WGS sequence"/>
</dbReference>